<protein>
    <recommendedName>
        <fullName evidence="2">histidine kinase</fullName>
        <ecNumber evidence="2">2.7.13.3</ecNumber>
    </recommendedName>
</protein>
<dbReference type="Gene3D" id="3.30.565.10">
    <property type="entry name" value="Histidine kinase-like ATPase, C-terminal domain"/>
    <property type="match status" value="1"/>
</dbReference>
<dbReference type="CDD" id="cd00082">
    <property type="entry name" value="HisKA"/>
    <property type="match status" value="1"/>
</dbReference>
<dbReference type="NCBIfam" id="TIGR00229">
    <property type="entry name" value="sensory_box"/>
    <property type="match status" value="1"/>
</dbReference>
<feature type="modified residue" description="4-aspartylphosphate" evidence="5">
    <location>
        <position position="503"/>
    </location>
</feature>
<proteinExistence type="predicted"/>
<evidence type="ECO:0000313" key="11">
    <source>
        <dbReference type="Proteomes" id="UP001254488"/>
    </source>
</evidence>
<dbReference type="InterPro" id="IPR000014">
    <property type="entry name" value="PAS"/>
</dbReference>
<evidence type="ECO:0000313" key="10">
    <source>
        <dbReference type="EMBL" id="MDT0555934.1"/>
    </source>
</evidence>
<dbReference type="EMBL" id="JAVRHZ010000004">
    <property type="protein sequence ID" value="MDT0555934.1"/>
    <property type="molecule type" value="Genomic_DNA"/>
</dbReference>
<dbReference type="CDD" id="cd16922">
    <property type="entry name" value="HATPase_EvgS-ArcB-TorS-like"/>
    <property type="match status" value="1"/>
</dbReference>
<dbReference type="InterPro" id="IPR035965">
    <property type="entry name" value="PAS-like_dom_sf"/>
</dbReference>
<dbReference type="CDD" id="cd17546">
    <property type="entry name" value="REC_hyHK_CKI1_RcsC-like"/>
    <property type="match status" value="1"/>
</dbReference>
<dbReference type="SUPFAM" id="SSF52172">
    <property type="entry name" value="CheY-like"/>
    <property type="match status" value="1"/>
</dbReference>
<dbReference type="PRINTS" id="PR00344">
    <property type="entry name" value="BCTRLSENSOR"/>
</dbReference>
<dbReference type="Gene3D" id="3.30.450.20">
    <property type="entry name" value="PAS domain"/>
    <property type="match status" value="1"/>
</dbReference>
<dbReference type="InterPro" id="IPR003594">
    <property type="entry name" value="HATPase_dom"/>
</dbReference>
<dbReference type="EC" id="2.7.13.3" evidence="2"/>
<keyword evidence="11" id="KW-1185">Reference proteome</keyword>
<keyword evidence="4" id="KW-0902">Two-component regulatory system</keyword>
<dbReference type="InterPro" id="IPR003661">
    <property type="entry name" value="HisK_dim/P_dom"/>
</dbReference>
<dbReference type="InterPro" id="IPR004358">
    <property type="entry name" value="Sig_transdc_His_kin-like_C"/>
</dbReference>
<evidence type="ECO:0000259" key="7">
    <source>
        <dbReference type="PROSITE" id="PS50110"/>
    </source>
</evidence>
<evidence type="ECO:0000256" key="3">
    <source>
        <dbReference type="ARBA" id="ARBA00022553"/>
    </source>
</evidence>
<dbReference type="InterPro" id="IPR011006">
    <property type="entry name" value="CheY-like_superfamily"/>
</dbReference>
<dbReference type="InterPro" id="IPR000700">
    <property type="entry name" value="PAS-assoc_C"/>
</dbReference>
<dbReference type="InterPro" id="IPR001789">
    <property type="entry name" value="Sig_transdc_resp-reg_receiver"/>
</dbReference>
<gene>
    <name evidence="10" type="ORF">RM538_07965</name>
</gene>
<accession>A0ABU2YCL9</accession>
<evidence type="ECO:0000256" key="1">
    <source>
        <dbReference type="ARBA" id="ARBA00000085"/>
    </source>
</evidence>
<dbReference type="Pfam" id="PF02518">
    <property type="entry name" value="HATPase_c"/>
    <property type="match status" value="1"/>
</dbReference>
<dbReference type="PROSITE" id="PS50112">
    <property type="entry name" value="PAS"/>
    <property type="match status" value="1"/>
</dbReference>
<comment type="catalytic activity">
    <reaction evidence="1">
        <text>ATP + protein L-histidine = ADP + protein N-phospho-L-histidine.</text>
        <dbReference type="EC" id="2.7.13.3"/>
    </reaction>
</comment>
<dbReference type="SUPFAM" id="SSF55785">
    <property type="entry name" value="PYP-like sensor domain (PAS domain)"/>
    <property type="match status" value="1"/>
</dbReference>
<keyword evidence="3 5" id="KW-0597">Phosphoprotein</keyword>
<feature type="domain" description="Histidine kinase" evidence="6">
    <location>
        <begin position="210"/>
        <end position="431"/>
    </location>
</feature>
<dbReference type="InterPro" id="IPR036890">
    <property type="entry name" value="HATPase_C_sf"/>
</dbReference>
<dbReference type="PROSITE" id="PS50109">
    <property type="entry name" value="HIS_KIN"/>
    <property type="match status" value="1"/>
</dbReference>
<dbReference type="InterPro" id="IPR036097">
    <property type="entry name" value="HisK_dim/P_sf"/>
</dbReference>
<dbReference type="InterPro" id="IPR005467">
    <property type="entry name" value="His_kinase_dom"/>
</dbReference>
<dbReference type="PANTHER" id="PTHR45339:SF1">
    <property type="entry name" value="HYBRID SIGNAL TRANSDUCTION HISTIDINE KINASE J"/>
    <property type="match status" value="1"/>
</dbReference>
<dbReference type="SMART" id="SM00448">
    <property type="entry name" value="REC"/>
    <property type="match status" value="1"/>
</dbReference>
<dbReference type="PROSITE" id="PS50113">
    <property type="entry name" value="PAC"/>
    <property type="match status" value="1"/>
</dbReference>
<name>A0ABU2YCL9_9FLAO</name>
<dbReference type="Gene3D" id="1.10.287.130">
    <property type="match status" value="1"/>
</dbReference>
<dbReference type="Proteomes" id="UP001254488">
    <property type="component" value="Unassembled WGS sequence"/>
</dbReference>
<dbReference type="SMART" id="SM00387">
    <property type="entry name" value="HATPase_c"/>
    <property type="match status" value="1"/>
</dbReference>
<feature type="domain" description="PAC" evidence="9">
    <location>
        <begin position="147"/>
        <end position="199"/>
    </location>
</feature>
<reference evidence="10 11" key="1">
    <citation type="submission" date="2023-09" db="EMBL/GenBank/DDBJ databases">
        <authorList>
            <person name="Rey-Velasco X."/>
        </authorList>
    </citation>
    <scope>NUCLEOTIDE SEQUENCE [LARGE SCALE GENOMIC DNA]</scope>
    <source>
        <strain evidence="10 11">W242</strain>
    </source>
</reference>
<dbReference type="CDD" id="cd00130">
    <property type="entry name" value="PAS"/>
    <property type="match status" value="1"/>
</dbReference>
<evidence type="ECO:0000259" key="8">
    <source>
        <dbReference type="PROSITE" id="PS50112"/>
    </source>
</evidence>
<dbReference type="SUPFAM" id="SSF47384">
    <property type="entry name" value="Homodimeric domain of signal transducing histidine kinase"/>
    <property type="match status" value="1"/>
</dbReference>
<dbReference type="Gene3D" id="3.40.50.2300">
    <property type="match status" value="1"/>
</dbReference>
<dbReference type="RefSeq" id="WP_311332890.1">
    <property type="nucleotide sequence ID" value="NZ_JAVRHZ010000004.1"/>
</dbReference>
<dbReference type="SUPFAM" id="SSF55874">
    <property type="entry name" value="ATPase domain of HSP90 chaperone/DNA topoisomerase II/histidine kinase"/>
    <property type="match status" value="1"/>
</dbReference>
<evidence type="ECO:0000259" key="9">
    <source>
        <dbReference type="PROSITE" id="PS50113"/>
    </source>
</evidence>
<dbReference type="Pfam" id="PF00512">
    <property type="entry name" value="HisKA"/>
    <property type="match status" value="1"/>
</dbReference>
<feature type="domain" description="PAS" evidence="8">
    <location>
        <begin position="74"/>
        <end position="112"/>
    </location>
</feature>
<sequence length="581" mass="66102">MRSKEIHRLLKRQLAKTNDEKVTCSDSATGLLDQVNEAYHSFDKDILHLENILEQSSKELFKANQALKQEVDFSLTRLEYIVKNIKGVLFQLDKDGRFIYLSPAWKDLTGLSVLKSLNAKYSSFLVGDNESEKKKIERLFNLKKKNKQTVLKFINQNEEIKYIEVSIAHRYDDGGKSIGSIGTFTDVTKLKETQLKLKRANKAKNEFMAKMSHDMRTPLNSLIGLSNLLLMEPHLKEQEESLNALLFSAKHLLDLIDGILDFNKIEAKNINFEKKEFSLNYLLEIFRRNFQFQAHEKNIDFQINKIGVIPNMVIGDSIRLSQIINNLLSNALKFTNQGKIGINVSQVSSTHNKSIIRFQVFDTGIGIAKEEQRKIFKKFKQGASSKTDLNPGAGLGLSICKELLKLQGSTLKVISELGEGAVFQFDLEYTTRHSHLASKKAETPQVDYSNLKTNILVVEDNKLNVFVLSNFLKKWGANFEVVENGLEAVKEVSNNNYDVVLMDLEMPVMNGYQATKKIRLMSDIDKRETPIIALTASASNKVKNDAIKAGVDEFLTKPFNPEELYHILKQHEPVYFSKDII</sequence>
<dbReference type="PROSITE" id="PS50110">
    <property type="entry name" value="RESPONSE_REGULATORY"/>
    <property type="match status" value="1"/>
</dbReference>
<organism evidence="10 11">
    <name type="scientific">Patiriisocius hiemis</name>
    <dbReference type="NCBI Taxonomy" id="3075604"/>
    <lineage>
        <taxon>Bacteria</taxon>
        <taxon>Pseudomonadati</taxon>
        <taxon>Bacteroidota</taxon>
        <taxon>Flavobacteriia</taxon>
        <taxon>Flavobacteriales</taxon>
        <taxon>Flavobacteriaceae</taxon>
        <taxon>Patiriisocius</taxon>
    </lineage>
</organism>
<feature type="domain" description="Response regulatory" evidence="7">
    <location>
        <begin position="454"/>
        <end position="572"/>
    </location>
</feature>
<evidence type="ECO:0000259" key="6">
    <source>
        <dbReference type="PROSITE" id="PS50109"/>
    </source>
</evidence>
<dbReference type="SMART" id="SM00388">
    <property type="entry name" value="HisKA"/>
    <property type="match status" value="1"/>
</dbReference>
<dbReference type="Pfam" id="PF00072">
    <property type="entry name" value="Response_reg"/>
    <property type="match status" value="1"/>
</dbReference>
<evidence type="ECO:0000256" key="5">
    <source>
        <dbReference type="PROSITE-ProRule" id="PRU00169"/>
    </source>
</evidence>
<evidence type="ECO:0000256" key="4">
    <source>
        <dbReference type="ARBA" id="ARBA00023012"/>
    </source>
</evidence>
<dbReference type="Pfam" id="PF13426">
    <property type="entry name" value="PAS_9"/>
    <property type="match status" value="1"/>
</dbReference>
<dbReference type="PANTHER" id="PTHR45339">
    <property type="entry name" value="HYBRID SIGNAL TRANSDUCTION HISTIDINE KINASE J"/>
    <property type="match status" value="1"/>
</dbReference>
<comment type="caution">
    <text evidence="10">The sequence shown here is derived from an EMBL/GenBank/DDBJ whole genome shotgun (WGS) entry which is preliminary data.</text>
</comment>
<evidence type="ECO:0000256" key="2">
    <source>
        <dbReference type="ARBA" id="ARBA00012438"/>
    </source>
</evidence>
<dbReference type="SMART" id="SM00091">
    <property type="entry name" value="PAS"/>
    <property type="match status" value="1"/>
</dbReference>